<accession>A0A931NGM6</accession>
<feature type="transmembrane region" description="Helical" evidence="1">
    <location>
        <begin position="7"/>
        <end position="26"/>
    </location>
</feature>
<dbReference type="AlphaFoldDB" id="A0A931NGM6"/>
<evidence type="ECO:0008006" key="4">
    <source>
        <dbReference type="Google" id="ProtNLM"/>
    </source>
</evidence>
<dbReference type="EMBL" id="JAEDAK010000004">
    <property type="protein sequence ID" value="MBH9576873.1"/>
    <property type="molecule type" value="Genomic_DNA"/>
</dbReference>
<keyword evidence="1" id="KW-1133">Transmembrane helix</keyword>
<sequence>MPVPSQLLRVVFAASALACSLILMLFLRGRAPQDDMNWGLLLLGTGAVAAVACALAFRGGRMRLQGVAWASLLHTFLWQLLWTYLVCATLLTLIGWGLVVWVTRSPLNAAALATLAGAWLSLWLAPGVAAWRTARRLQAPAPGTPDAHPASPTP</sequence>
<evidence type="ECO:0000313" key="3">
    <source>
        <dbReference type="Proteomes" id="UP000613266"/>
    </source>
</evidence>
<feature type="transmembrane region" description="Helical" evidence="1">
    <location>
        <begin position="77"/>
        <end position="103"/>
    </location>
</feature>
<keyword evidence="1" id="KW-0472">Membrane</keyword>
<proteinExistence type="predicted"/>
<evidence type="ECO:0000313" key="2">
    <source>
        <dbReference type="EMBL" id="MBH9576873.1"/>
    </source>
</evidence>
<keyword evidence="1" id="KW-0812">Transmembrane</keyword>
<name>A0A931NGM6_9BURK</name>
<dbReference type="Proteomes" id="UP000613266">
    <property type="component" value="Unassembled WGS sequence"/>
</dbReference>
<organism evidence="2 3">
    <name type="scientific">Inhella proteolytica</name>
    <dbReference type="NCBI Taxonomy" id="2795029"/>
    <lineage>
        <taxon>Bacteria</taxon>
        <taxon>Pseudomonadati</taxon>
        <taxon>Pseudomonadota</taxon>
        <taxon>Betaproteobacteria</taxon>
        <taxon>Burkholderiales</taxon>
        <taxon>Sphaerotilaceae</taxon>
        <taxon>Inhella</taxon>
    </lineage>
</organism>
<dbReference type="RefSeq" id="WP_198110481.1">
    <property type="nucleotide sequence ID" value="NZ_JAEDAK010000004.1"/>
</dbReference>
<gene>
    <name evidence="2" type="ORF">I7X39_08145</name>
</gene>
<protein>
    <recommendedName>
        <fullName evidence="4">Transmembrane protein</fullName>
    </recommendedName>
</protein>
<feature type="transmembrane region" description="Helical" evidence="1">
    <location>
        <begin position="109"/>
        <end position="131"/>
    </location>
</feature>
<keyword evidence="3" id="KW-1185">Reference proteome</keyword>
<evidence type="ECO:0000256" key="1">
    <source>
        <dbReference type="SAM" id="Phobius"/>
    </source>
</evidence>
<feature type="transmembrane region" description="Helical" evidence="1">
    <location>
        <begin position="38"/>
        <end position="57"/>
    </location>
</feature>
<reference evidence="2" key="1">
    <citation type="submission" date="2020-12" db="EMBL/GenBank/DDBJ databases">
        <title>The genome sequence of Inhella sp. 1Y17.</title>
        <authorList>
            <person name="Liu Y."/>
        </authorList>
    </citation>
    <scope>NUCLEOTIDE SEQUENCE</scope>
    <source>
        <strain evidence="2">1Y17</strain>
    </source>
</reference>
<comment type="caution">
    <text evidence="2">The sequence shown here is derived from an EMBL/GenBank/DDBJ whole genome shotgun (WGS) entry which is preliminary data.</text>
</comment>